<keyword evidence="2" id="KW-1185">Reference proteome</keyword>
<gene>
    <name evidence="1" type="ORF">SMTD_LOCUS2384</name>
</gene>
<name>A0A183NJU8_9TREM</name>
<evidence type="ECO:0000313" key="1">
    <source>
        <dbReference type="EMBL" id="VDO86555.1"/>
    </source>
</evidence>
<reference evidence="1 2" key="1">
    <citation type="submission" date="2018-11" db="EMBL/GenBank/DDBJ databases">
        <authorList>
            <consortium name="Pathogen Informatics"/>
        </authorList>
    </citation>
    <scope>NUCLEOTIDE SEQUENCE [LARGE SCALE GENOMIC DNA]</scope>
    <source>
        <strain>Denwood</strain>
        <strain evidence="2">Zambia</strain>
    </source>
</reference>
<organism evidence="1 2">
    <name type="scientific">Schistosoma mattheei</name>
    <dbReference type="NCBI Taxonomy" id="31246"/>
    <lineage>
        <taxon>Eukaryota</taxon>
        <taxon>Metazoa</taxon>
        <taxon>Spiralia</taxon>
        <taxon>Lophotrochozoa</taxon>
        <taxon>Platyhelminthes</taxon>
        <taxon>Trematoda</taxon>
        <taxon>Digenea</taxon>
        <taxon>Strigeidida</taxon>
        <taxon>Schistosomatoidea</taxon>
        <taxon>Schistosomatidae</taxon>
        <taxon>Schistosoma</taxon>
    </lineage>
</organism>
<dbReference type="AlphaFoldDB" id="A0A183NJU8"/>
<evidence type="ECO:0000313" key="2">
    <source>
        <dbReference type="Proteomes" id="UP000269396"/>
    </source>
</evidence>
<sequence>MLGSFETVFFFDGFDLDFLEVISLDLFFCLYFLTIFPLHFTELAVGLSRNSSKREANCSRVPVTSRFKMRRTSRRSQAGRLSKRTHSKMIKQVFPPQQINQYKHTYNH</sequence>
<accession>A0A183NJU8</accession>
<dbReference type="Proteomes" id="UP000269396">
    <property type="component" value="Unassembled WGS sequence"/>
</dbReference>
<dbReference type="EMBL" id="UZAL01003247">
    <property type="protein sequence ID" value="VDO86555.1"/>
    <property type="molecule type" value="Genomic_DNA"/>
</dbReference>
<protein>
    <submittedName>
        <fullName evidence="1">Uncharacterized protein</fullName>
    </submittedName>
</protein>
<proteinExistence type="predicted"/>